<dbReference type="GO" id="GO:0009245">
    <property type="term" value="P:lipid A biosynthetic process"/>
    <property type="evidence" value="ECO:0007669"/>
    <property type="project" value="TreeGrafter"/>
</dbReference>
<name>A0AAU8A742_9FIRM</name>
<dbReference type="InterPro" id="IPR051158">
    <property type="entry name" value="Metallophosphoesterase_sf"/>
</dbReference>
<protein>
    <submittedName>
        <fullName evidence="4">Metallophosphoesterase</fullName>
    </submittedName>
</protein>
<gene>
    <name evidence="4" type="ORF">PUP29_10790</name>
</gene>
<dbReference type="GO" id="GO:0046872">
    <property type="term" value="F:metal ion binding"/>
    <property type="evidence" value="ECO:0007669"/>
    <property type="project" value="UniProtKB-KW"/>
</dbReference>
<evidence type="ECO:0000256" key="1">
    <source>
        <dbReference type="ARBA" id="ARBA00022723"/>
    </source>
</evidence>
<dbReference type="InterPro" id="IPR004843">
    <property type="entry name" value="Calcineurin-like_PHP"/>
</dbReference>
<proteinExistence type="predicted"/>
<evidence type="ECO:0000313" key="4">
    <source>
        <dbReference type="EMBL" id="XCC62002.1"/>
    </source>
</evidence>
<sequence length="268" mass="28963">MLFPLLFLFLAVNLCAFLFGQNELLNTVEFEVRSDKLSSPITIVQISDLHEKSFGPENSGLLEAVRSAKPDMIAVTGDMIFNSYTASPNLSYIEELAKGCAEIAPTFFVTGNHDRYHSQAVKKAFSQNGVTVLSGETIPVIIGGNRLIIGGIDDPDIDADSLERIDFPAGKDFCLLLAHRPGAFEQYAAAGAELVLCGHTHGGQIRLPWTKAIFYSDGGFFPEYSDGLYTLDGSSMVISMGLGSSVIPFRLFALPEVTVVHLLPEPAG</sequence>
<evidence type="ECO:0000259" key="3">
    <source>
        <dbReference type="Pfam" id="PF00149"/>
    </source>
</evidence>
<dbReference type="EMBL" id="CP117826">
    <property type="protein sequence ID" value="XCC62002.1"/>
    <property type="molecule type" value="Genomic_DNA"/>
</dbReference>
<feature type="domain" description="Calcineurin-like phosphoesterase" evidence="3">
    <location>
        <begin position="42"/>
        <end position="202"/>
    </location>
</feature>
<evidence type="ECO:0000256" key="2">
    <source>
        <dbReference type="ARBA" id="ARBA00022801"/>
    </source>
</evidence>
<dbReference type="InterPro" id="IPR029052">
    <property type="entry name" value="Metallo-depent_PP-like"/>
</dbReference>
<dbReference type="Gene3D" id="3.60.21.10">
    <property type="match status" value="1"/>
</dbReference>
<keyword evidence="1" id="KW-0479">Metal-binding</keyword>
<organism evidence="4">
    <name type="scientific">Christensenella massiliensis</name>
    <dbReference type="NCBI Taxonomy" id="1805714"/>
    <lineage>
        <taxon>Bacteria</taxon>
        <taxon>Bacillati</taxon>
        <taxon>Bacillota</taxon>
        <taxon>Clostridia</taxon>
        <taxon>Christensenellales</taxon>
        <taxon>Christensenellaceae</taxon>
        <taxon>Christensenella</taxon>
    </lineage>
</organism>
<dbReference type="Pfam" id="PF00149">
    <property type="entry name" value="Metallophos"/>
    <property type="match status" value="1"/>
</dbReference>
<dbReference type="GO" id="GO:0016020">
    <property type="term" value="C:membrane"/>
    <property type="evidence" value="ECO:0007669"/>
    <property type="project" value="GOC"/>
</dbReference>
<dbReference type="CDD" id="cd07385">
    <property type="entry name" value="MPP_YkuE_C"/>
    <property type="match status" value="1"/>
</dbReference>
<dbReference type="RefSeq" id="WP_353423315.1">
    <property type="nucleotide sequence ID" value="NZ_CP117826.1"/>
</dbReference>
<dbReference type="GO" id="GO:0008758">
    <property type="term" value="F:UDP-2,3-diacylglucosamine hydrolase activity"/>
    <property type="evidence" value="ECO:0007669"/>
    <property type="project" value="TreeGrafter"/>
</dbReference>
<reference evidence="4" key="1">
    <citation type="submission" date="2023-02" db="EMBL/GenBank/DDBJ databases">
        <title>Gut commensal Christensenella minuta modulates host metabolism via a new class of secondary bile acids.</title>
        <authorList>
            <person name="Liu C."/>
        </authorList>
    </citation>
    <scope>NUCLEOTIDE SEQUENCE</scope>
    <source>
        <strain evidence="4">CA70</strain>
    </source>
</reference>
<dbReference type="AlphaFoldDB" id="A0AAU8A742"/>
<dbReference type="PANTHER" id="PTHR31302:SF31">
    <property type="entry name" value="PHOSPHODIESTERASE YAEI"/>
    <property type="match status" value="1"/>
</dbReference>
<keyword evidence="2" id="KW-0378">Hydrolase</keyword>
<dbReference type="SUPFAM" id="SSF56300">
    <property type="entry name" value="Metallo-dependent phosphatases"/>
    <property type="match status" value="1"/>
</dbReference>
<dbReference type="PANTHER" id="PTHR31302">
    <property type="entry name" value="TRANSMEMBRANE PROTEIN WITH METALLOPHOSPHOESTERASE DOMAIN-RELATED"/>
    <property type="match status" value="1"/>
</dbReference>
<accession>A0AAU8A742</accession>